<sequence>MWPRAAFLLATVLAEQRYDNPERKPCLAEITHDGVAHPISVDPDANDDLARDAIAEWASVTFPGADVQHIAEAGVAATRSCRTYSHPANWDLMVDARSFAASRCPYEIPVGKEGNPPWKVQFGVEASDARRDALADAFAAVLPHALFVSQCGETALEAGQKCLAGLLRDDLLMRQKSCDNNRWHFVHVAKSAGTTMAHALAHSNAPEVFPPRLQVMSVTMYSLPRFVRVVFVARDPLQRLTSAARYWRDGDGYRASRITTNTGLCYDNLRAHASVDEAFVKAPFALSTTCLNFTREDTVETNPFLPIQRWINRTKFLAQPKRIVGLCYDRLQSDWEAFAIKNLRAASVAPLKNLNPSPRHPSPEDLAGASKLVAFHLSEFPASEYALAYPGDRAIFERVCDSLELL</sequence>
<dbReference type="InterPro" id="IPR027417">
    <property type="entry name" value="P-loop_NTPase"/>
</dbReference>
<organism evidence="1 2">
    <name type="scientific">Pelagomonas calceolata</name>
    <dbReference type="NCBI Taxonomy" id="35677"/>
    <lineage>
        <taxon>Eukaryota</taxon>
        <taxon>Sar</taxon>
        <taxon>Stramenopiles</taxon>
        <taxon>Ochrophyta</taxon>
        <taxon>Pelagophyceae</taxon>
        <taxon>Pelagomonadales</taxon>
        <taxon>Pelagomonadaceae</taxon>
        <taxon>Pelagomonas</taxon>
    </lineage>
</organism>
<dbReference type="AlphaFoldDB" id="A0A8J2WRG4"/>
<keyword evidence="2" id="KW-1185">Reference proteome</keyword>
<dbReference type="EMBL" id="CAKKNE010000001">
    <property type="protein sequence ID" value="CAH0364329.1"/>
    <property type="molecule type" value="Genomic_DNA"/>
</dbReference>
<dbReference type="SUPFAM" id="SSF52540">
    <property type="entry name" value="P-loop containing nucleoside triphosphate hydrolases"/>
    <property type="match status" value="1"/>
</dbReference>
<dbReference type="Proteomes" id="UP000789595">
    <property type="component" value="Unassembled WGS sequence"/>
</dbReference>
<comment type="caution">
    <text evidence="1">The sequence shown here is derived from an EMBL/GenBank/DDBJ whole genome shotgun (WGS) entry which is preliminary data.</text>
</comment>
<protein>
    <recommendedName>
        <fullName evidence="3">Sulfotransferase domain-containing protein</fullName>
    </recommendedName>
</protein>
<evidence type="ECO:0000313" key="1">
    <source>
        <dbReference type="EMBL" id="CAH0364329.1"/>
    </source>
</evidence>
<proteinExistence type="predicted"/>
<evidence type="ECO:0000313" key="2">
    <source>
        <dbReference type="Proteomes" id="UP000789595"/>
    </source>
</evidence>
<evidence type="ECO:0008006" key="3">
    <source>
        <dbReference type="Google" id="ProtNLM"/>
    </source>
</evidence>
<reference evidence="1" key="1">
    <citation type="submission" date="2021-11" db="EMBL/GenBank/DDBJ databases">
        <authorList>
            <consortium name="Genoscope - CEA"/>
            <person name="William W."/>
        </authorList>
    </citation>
    <scope>NUCLEOTIDE SEQUENCE</scope>
</reference>
<name>A0A8J2WRG4_9STRA</name>
<gene>
    <name evidence="1" type="ORF">PECAL_1P06860</name>
</gene>
<accession>A0A8J2WRG4</accession>